<dbReference type="InterPro" id="IPR002376">
    <property type="entry name" value="Formyl_transf_N"/>
</dbReference>
<evidence type="ECO:0000313" key="2">
    <source>
        <dbReference type="EMBL" id="KAB7518006.1"/>
    </source>
</evidence>
<dbReference type="Gene3D" id="3.40.50.12230">
    <property type="match status" value="1"/>
</dbReference>
<evidence type="ECO:0000259" key="1">
    <source>
        <dbReference type="Pfam" id="PF00551"/>
    </source>
</evidence>
<gene>
    <name evidence="2" type="ORF">DMP03_01175</name>
</gene>
<organism evidence="2 3">
    <name type="scientific">Halosegnis rubeus</name>
    <dbReference type="NCBI Taxonomy" id="2212850"/>
    <lineage>
        <taxon>Archaea</taxon>
        <taxon>Methanobacteriati</taxon>
        <taxon>Methanobacteriota</taxon>
        <taxon>Stenosarchaea group</taxon>
        <taxon>Halobacteria</taxon>
        <taxon>Halobacteriales</taxon>
        <taxon>Natronomonadaceae</taxon>
        <taxon>Halosegnis</taxon>
    </lineage>
</organism>
<dbReference type="InterPro" id="IPR036477">
    <property type="entry name" value="Formyl_transf_N_sf"/>
</dbReference>
<name>A0A5N5UGZ3_9EURY</name>
<dbReference type="Proteomes" id="UP000326302">
    <property type="component" value="Unassembled WGS sequence"/>
</dbReference>
<proteinExistence type="predicted"/>
<sequence length="260" mass="30032">MPTLALLASHPLGVRCLDRLHDHPDIEVTTVVTYAPDAETWWEGSVRDRATELGYDVLAREDVDRLTDTPVDYLLSVYFPDILGETLLDHPNELPLNLHQAELPRYRGSNVFSHSILNARDDDYWQHGTTLHVMEPSVDSGAVIDRRFAEIRQSDTARSLYERVREQSVELFEAWLPAIADRTVVDHQTPQSEFDGPRYFYAKDSLDDLKSIPPERLADPDTELYDRIRALDFPPHEPAWTTVAGERIYLTRDGYRRYQR</sequence>
<reference evidence="2 3" key="1">
    <citation type="submission" date="2019-10" db="EMBL/GenBank/DDBJ databases">
        <title>Unraveling microbial dark matter from salterns through culturing: the case of the genus Halosegnis.</title>
        <authorList>
            <person name="Duran-Viseras A."/>
            <person name="Andrei A.-S."/>
            <person name="Vera-Gargallo B."/>
            <person name="Ghai R."/>
            <person name="Sanchez-Porro C."/>
            <person name="Ventosa A."/>
        </authorList>
    </citation>
    <scope>NUCLEOTIDE SEQUENCE [LARGE SCALE GENOMIC DNA]</scope>
    <source>
        <strain evidence="2 3">F17-44</strain>
    </source>
</reference>
<dbReference type="GO" id="GO:0004479">
    <property type="term" value="F:methionyl-tRNA formyltransferase activity"/>
    <property type="evidence" value="ECO:0007669"/>
    <property type="project" value="TreeGrafter"/>
</dbReference>
<dbReference type="EMBL" id="QJOW01000001">
    <property type="protein sequence ID" value="KAB7518006.1"/>
    <property type="molecule type" value="Genomic_DNA"/>
</dbReference>
<dbReference type="AlphaFoldDB" id="A0A5N5UGZ3"/>
<accession>A0A5N5UGZ3</accession>
<dbReference type="RefSeq" id="WP_152118908.1">
    <property type="nucleotide sequence ID" value="NZ_QJOW01000001.1"/>
</dbReference>
<dbReference type="PANTHER" id="PTHR11138">
    <property type="entry name" value="METHIONYL-TRNA FORMYLTRANSFERASE"/>
    <property type="match status" value="1"/>
</dbReference>
<dbReference type="Pfam" id="PF00551">
    <property type="entry name" value="Formyl_trans_N"/>
    <property type="match status" value="1"/>
</dbReference>
<comment type="caution">
    <text evidence="2">The sequence shown here is derived from an EMBL/GenBank/DDBJ whole genome shotgun (WGS) entry which is preliminary data.</text>
</comment>
<feature type="domain" description="Formyl transferase N-terminal" evidence="1">
    <location>
        <begin position="62"/>
        <end position="172"/>
    </location>
</feature>
<dbReference type="CDD" id="cd08369">
    <property type="entry name" value="FMT_core"/>
    <property type="match status" value="1"/>
</dbReference>
<protein>
    <recommendedName>
        <fullName evidence="1">Formyl transferase N-terminal domain-containing protein</fullName>
    </recommendedName>
</protein>
<dbReference type="OrthoDB" id="199806at2157"/>
<evidence type="ECO:0000313" key="3">
    <source>
        <dbReference type="Proteomes" id="UP000326302"/>
    </source>
</evidence>
<dbReference type="SUPFAM" id="SSF53328">
    <property type="entry name" value="Formyltransferase"/>
    <property type="match status" value="1"/>
</dbReference>
<dbReference type="PANTHER" id="PTHR11138:SF5">
    <property type="entry name" value="METHIONYL-TRNA FORMYLTRANSFERASE, MITOCHONDRIAL"/>
    <property type="match status" value="1"/>
</dbReference>